<dbReference type="Pfam" id="PF09445">
    <property type="entry name" value="Methyltransf_15"/>
    <property type="match status" value="1"/>
</dbReference>
<dbReference type="InterPro" id="IPR036020">
    <property type="entry name" value="WW_dom_sf"/>
</dbReference>
<dbReference type="Gene3D" id="2.20.70.10">
    <property type="match status" value="1"/>
</dbReference>
<dbReference type="FunFam" id="3.40.50.150:FF:000305">
    <property type="entry name" value="S-adenosyl-L-methionine-dependent methyltransferase superfamily protein"/>
    <property type="match status" value="1"/>
</dbReference>
<evidence type="ECO:0000256" key="5">
    <source>
        <dbReference type="ARBA" id="ARBA00048763"/>
    </source>
</evidence>
<evidence type="ECO:0000313" key="11">
    <source>
        <dbReference type="Proteomes" id="UP001188597"/>
    </source>
</evidence>
<dbReference type="GO" id="GO:0005634">
    <property type="term" value="C:nucleus"/>
    <property type="evidence" value="ECO:0007669"/>
    <property type="project" value="TreeGrafter"/>
</dbReference>
<comment type="caution">
    <text evidence="10">The sequence shown here is derived from an EMBL/GenBank/DDBJ whole genome shotgun (WGS) entry which is preliminary data.</text>
</comment>
<evidence type="ECO:0000256" key="8">
    <source>
        <dbReference type="SAM" id="MobiDB-lite"/>
    </source>
</evidence>
<dbReference type="PANTHER" id="PTHR14741:SF32">
    <property type="entry name" value="TRIMETHYLGUANOSINE SYNTHASE"/>
    <property type="match status" value="1"/>
</dbReference>
<keyword evidence="11" id="KW-1185">Reference proteome</keyword>
<gene>
    <name evidence="10" type="ORF">RJ639_037476</name>
</gene>
<dbReference type="SUPFAM" id="SSF53335">
    <property type="entry name" value="S-adenosyl-L-methionine-dependent methyltransferases"/>
    <property type="match status" value="1"/>
</dbReference>
<evidence type="ECO:0000256" key="1">
    <source>
        <dbReference type="ARBA" id="ARBA00018517"/>
    </source>
</evidence>
<comment type="catalytic activity">
    <reaction evidence="4">
        <text>a 5'-end (N(7)-methyl 5'-triphosphoguanosine)-ribonucleoside in snoRNA + S-adenosyl-L-methionine = a 5'-end (N(2),N(7)-dimethyl 5'-triphosphoguanosine)-ribonucleoside in snoRNA + S-adenosyl-L-homocysteine + H(+)</text>
        <dbReference type="Rhea" id="RHEA:78475"/>
        <dbReference type="Rhea" id="RHEA-COMP:19086"/>
        <dbReference type="Rhea" id="RHEA-COMP:19088"/>
        <dbReference type="ChEBI" id="CHEBI:15378"/>
        <dbReference type="ChEBI" id="CHEBI:57856"/>
        <dbReference type="ChEBI" id="CHEBI:59789"/>
        <dbReference type="ChEBI" id="CHEBI:156461"/>
        <dbReference type="ChEBI" id="CHEBI:172880"/>
    </reaction>
    <physiologicalReaction direction="left-to-right" evidence="4">
        <dbReference type="Rhea" id="RHEA:78476"/>
    </physiologicalReaction>
</comment>
<dbReference type="Proteomes" id="UP001188597">
    <property type="component" value="Unassembled WGS sequence"/>
</dbReference>
<evidence type="ECO:0000256" key="6">
    <source>
        <dbReference type="ARBA" id="ARBA00049075"/>
    </source>
</evidence>
<dbReference type="SUPFAM" id="SSF51045">
    <property type="entry name" value="WW domain"/>
    <property type="match status" value="1"/>
</dbReference>
<protein>
    <recommendedName>
        <fullName evidence="1">Trimethylguanosine synthase</fullName>
    </recommendedName>
    <alternativeName>
        <fullName evidence="7">Cap-specific guanine-N(2) methyltransferase</fullName>
    </alternativeName>
</protein>
<evidence type="ECO:0000256" key="3">
    <source>
        <dbReference type="ARBA" id="ARBA00047418"/>
    </source>
</evidence>
<name>A0AA88WK36_9ASTE</name>
<dbReference type="AlphaFoldDB" id="A0AA88WK36"/>
<dbReference type="GO" id="GO:0071164">
    <property type="term" value="F:RNA cap trimethylguanosine synthase activity"/>
    <property type="evidence" value="ECO:0007669"/>
    <property type="project" value="TreeGrafter"/>
</dbReference>
<comment type="similarity">
    <text evidence="2">Belongs to the methyltransferase superfamily. Trimethylguanosine synthase family.</text>
</comment>
<dbReference type="Gene3D" id="3.40.50.150">
    <property type="entry name" value="Vaccinia Virus protein VP39"/>
    <property type="match status" value="1"/>
</dbReference>
<reference evidence="10" key="1">
    <citation type="submission" date="2022-12" db="EMBL/GenBank/DDBJ databases">
        <title>Draft genome assemblies for two species of Escallonia (Escalloniales).</title>
        <authorList>
            <person name="Chanderbali A."/>
            <person name="Dervinis C."/>
            <person name="Anghel I."/>
            <person name="Soltis D."/>
            <person name="Soltis P."/>
            <person name="Zapata F."/>
        </authorList>
    </citation>
    <scope>NUCLEOTIDE SEQUENCE</scope>
    <source>
        <strain evidence="10">UCBG64.0493</strain>
        <tissue evidence="10">Leaf</tissue>
    </source>
</reference>
<dbReference type="EMBL" id="JAVXUP010000423">
    <property type="protein sequence ID" value="KAK3028299.1"/>
    <property type="molecule type" value="Genomic_DNA"/>
</dbReference>
<dbReference type="PANTHER" id="PTHR14741">
    <property type="entry name" value="S-ADENOSYLMETHIONINE-DEPENDENT METHYLTRANSFERASE RELATED"/>
    <property type="match status" value="1"/>
</dbReference>
<dbReference type="InterPro" id="IPR029063">
    <property type="entry name" value="SAM-dependent_MTases_sf"/>
</dbReference>
<sequence>MEDLPLQLSAHSSSSLMSTYGELELALVFMHLVTCNDYSLNGRNRPSYHTQSLDLGLLPEDLELSRQMNALGLPLSFQTNKETRSGRIRGTGKATKKKHSRSHDKIEHANQLEPQEFWLLSGEEGHHGTSTFGMTCAAVKEHSFGDKIYEARLNYDQDCCSLNNCLESKVDKVDNVTSAGSCLISDGIGLGEAEDDKGTIGYVWSEGPSVAVHDSIDEKLCTDSSNKMLQIPDIVPCSKFSEVLECDKIDSECSDGFGDWRAYWDSFFSRNYFYNIKTQDSTWDPPPGMEHVETCDTGYKVKEMVVDLSELNVSSEVYDNPDLLAESRNDSRSPQLLRNEPSVEFGLGSDGCYNQITTSLSCCSLHLDEPHEIVGSNDGTPLCSLADTQQPMDSMDNVLTNPQSEEIWSSKVFLRHSVSESDKLDARLDIATIKRKKRVRRTHRKLFVDNKVVLVCTELQLLGILEEFSPSVNKYWCQRYLLFSKFDDGIKMDEEGWFSVTPEPIAKHHASRSGGGVIVDCFTGVGGNAIQFAQRSKHVIAIDIDSNKIDYAIHNASIYGVDDRVEFIRGDCFLLAPKLKADTVFLSPPWGGPDYAKVNTFDIKTMLKPHDGLFLFNLAKRIASRIIMFLPRNVDFNQLAELSLSVNPPWSLEVPRANFI</sequence>
<comment type="catalytic activity">
    <reaction evidence="6">
        <text>a 5'-end (N(7)-methyl 5'-triphosphoguanosine)-ribonucleoside in snRNA + S-adenosyl-L-methionine = a 5'-end (N(2),N(7)-dimethyl 5'-triphosphoguanosine)-ribonucleoside in snRNA + S-adenosyl-L-homocysteine + H(+)</text>
        <dbReference type="Rhea" id="RHEA:78471"/>
        <dbReference type="Rhea" id="RHEA-COMP:19085"/>
        <dbReference type="Rhea" id="RHEA-COMP:19087"/>
        <dbReference type="ChEBI" id="CHEBI:15378"/>
        <dbReference type="ChEBI" id="CHEBI:57856"/>
        <dbReference type="ChEBI" id="CHEBI:59789"/>
        <dbReference type="ChEBI" id="CHEBI:156461"/>
        <dbReference type="ChEBI" id="CHEBI:172880"/>
    </reaction>
    <physiologicalReaction direction="left-to-right" evidence="6">
        <dbReference type="Rhea" id="RHEA:78472"/>
    </physiologicalReaction>
</comment>
<feature type="region of interest" description="Disordered" evidence="8">
    <location>
        <begin position="82"/>
        <end position="105"/>
    </location>
</feature>
<evidence type="ECO:0000259" key="9">
    <source>
        <dbReference type="PROSITE" id="PS50020"/>
    </source>
</evidence>
<dbReference type="InterPro" id="IPR001202">
    <property type="entry name" value="WW_dom"/>
</dbReference>
<evidence type="ECO:0000256" key="2">
    <source>
        <dbReference type="ARBA" id="ARBA00025783"/>
    </source>
</evidence>
<dbReference type="CDD" id="cd02440">
    <property type="entry name" value="AdoMet_MTases"/>
    <property type="match status" value="1"/>
</dbReference>
<feature type="domain" description="WW" evidence="9">
    <location>
        <begin position="260"/>
        <end position="288"/>
    </location>
</feature>
<dbReference type="PROSITE" id="PS01159">
    <property type="entry name" value="WW_DOMAIN_1"/>
    <property type="match status" value="1"/>
</dbReference>
<feature type="region of interest" description="Disordered" evidence="8">
    <location>
        <begin position="322"/>
        <end position="342"/>
    </location>
</feature>
<dbReference type="PROSITE" id="PS50020">
    <property type="entry name" value="WW_DOMAIN_2"/>
    <property type="match status" value="1"/>
</dbReference>
<evidence type="ECO:0000256" key="4">
    <source>
        <dbReference type="ARBA" id="ARBA00048740"/>
    </source>
</evidence>
<evidence type="ECO:0000313" key="10">
    <source>
        <dbReference type="EMBL" id="KAK3028299.1"/>
    </source>
</evidence>
<accession>A0AA88WK36</accession>
<proteinExistence type="inferred from homology"/>
<evidence type="ECO:0000256" key="7">
    <source>
        <dbReference type="ARBA" id="ARBA00049790"/>
    </source>
</evidence>
<comment type="catalytic activity">
    <reaction evidence="3">
        <text>a 5'-end (N(2),N(7)-dimethyl 5'-triphosphoguanosine)-ribonucleoside in snoRNA + S-adenosyl-L-methionine = a 5'-end (N(2),N(2),N(7)-trimethyl 5'-triphosphoguanosine)-ribonucleoside in snoRNA + S-adenosyl-L-homocysteine + H(+)</text>
        <dbReference type="Rhea" id="RHEA:78507"/>
        <dbReference type="Rhea" id="RHEA-COMP:19088"/>
        <dbReference type="Rhea" id="RHEA-COMP:19090"/>
        <dbReference type="ChEBI" id="CHEBI:15378"/>
        <dbReference type="ChEBI" id="CHEBI:57856"/>
        <dbReference type="ChEBI" id="CHEBI:59789"/>
        <dbReference type="ChEBI" id="CHEBI:167623"/>
        <dbReference type="ChEBI" id="CHEBI:172880"/>
    </reaction>
    <physiologicalReaction direction="left-to-right" evidence="3">
        <dbReference type="Rhea" id="RHEA:78508"/>
    </physiologicalReaction>
</comment>
<organism evidence="10 11">
    <name type="scientific">Escallonia herrerae</name>
    <dbReference type="NCBI Taxonomy" id="1293975"/>
    <lineage>
        <taxon>Eukaryota</taxon>
        <taxon>Viridiplantae</taxon>
        <taxon>Streptophyta</taxon>
        <taxon>Embryophyta</taxon>
        <taxon>Tracheophyta</taxon>
        <taxon>Spermatophyta</taxon>
        <taxon>Magnoliopsida</taxon>
        <taxon>eudicotyledons</taxon>
        <taxon>Gunneridae</taxon>
        <taxon>Pentapetalae</taxon>
        <taxon>asterids</taxon>
        <taxon>campanulids</taxon>
        <taxon>Escalloniales</taxon>
        <taxon>Escalloniaceae</taxon>
        <taxon>Escallonia</taxon>
    </lineage>
</organism>
<dbReference type="InterPro" id="IPR019012">
    <property type="entry name" value="RNA_cap_Gua-N2-MeTrfase"/>
</dbReference>
<dbReference type="CDD" id="cd00201">
    <property type="entry name" value="WW"/>
    <property type="match status" value="1"/>
</dbReference>
<comment type="catalytic activity">
    <reaction evidence="5">
        <text>a 5'-end (N(2),N(7)-dimethyl 5'-triphosphoguanosine)-ribonucleoside in snRNA + S-adenosyl-L-methionine = a 5'-end (N(2),N(2),N(7)-trimethyl 5'-triphosphoguanosine)-ribonucleoside in snRNA + S-adenosyl-L-homocysteine + H(+)</text>
        <dbReference type="Rhea" id="RHEA:78479"/>
        <dbReference type="Rhea" id="RHEA-COMP:19087"/>
        <dbReference type="Rhea" id="RHEA-COMP:19089"/>
        <dbReference type="ChEBI" id="CHEBI:15378"/>
        <dbReference type="ChEBI" id="CHEBI:57856"/>
        <dbReference type="ChEBI" id="CHEBI:59789"/>
        <dbReference type="ChEBI" id="CHEBI:167623"/>
        <dbReference type="ChEBI" id="CHEBI:172880"/>
    </reaction>
    <physiologicalReaction direction="left-to-right" evidence="5">
        <dbReference type="Rhea" id="RHEA:78480"/>
    </physiologicalReaction>
</comment>